<dbReference type="InterPro" id="IPR036291">
    <property type="entry name" value="NAD(P)-bd_dom_sf"/>
</dbReference>
<dbReference type="SUPFAM" id="SSF51735">
    <property type="entry name" value="NAD(P)-binding Rossmann-fold domains"/>
    <property type="match status" value="1"/>
</dbReference>
<dbReference type="OrthoDB" id="542013at2759"/>
<dbReference type="EMBL" id="ML996113">
    <property type="protein sequence ID" value="KAF2737771.1"/>
    <property type="molecule type" value="Genomic_DNA"/>
</dbReference>
<dbReference type="PANTHER" id="PTHR43157:SF31">
    <property type="entry name" value="PHOSPHATIDYLINOSITOL-GLYCAN BIOSYNTHESIS CLASS F PROTEIN"/>
    <property type="match status" value="1"/>
</dbReference>
<keyword evidence="1" id="KW-0560">Oxidoreductase</keyword>
<dbReference type="GO" id="GO:0016491">
    <property type="term" value="F:oxidoreductase activity"/>
    <property type="evidence" value="ECO:0007669"/>
    <property type="project" value="UniProtKB-KW"/>
</dbReference>
<dbReference type="Proteomes" id="UP000799444">
    <property type="component" value="Unassembled WGS sequence"/>
</dbReference>
<reference evidence="2" key="1">
    <citation type="journal article" date="2020" name="Stud. Mycol.">
        <title>101 Dothideomycetes genomes: a test case for predicting lifestyles and emergence of pathogens.</title>
        <authorList>
            <person name="Haridas S."/>
            <person name="Albert R."/>
            <person name="Binder M."/>
            <person name="Bloem J."/>
            <person name="Labutti K."/>
            <person name="Salamov A."/>
            <person name="Andreopoulos B."/>
            <person name="Baker S."/>
            <person name="Barry K."/>
            <person name="Bills G."/>
            <person name="Bluhm B."/>
            <person name="Cannon C."/>
            <person name="Castanera R."/>
            <person name="Culley D."/>
            <person name="Daum C."/>
            <person name="Ezra D."/>
            <person name="Gonzalez J."/>
            <person name="Henrissat B."/>
            <person name="Kuo A."/>
            <person name="Liang C."/>
            <person name="Lipzen A."/>
            <person name="Lutzoni F."/>
            <person name="Magnuson J."/>
            <person name="Mondo S."/>
            <person name="Nolan M."/>
            <person name="Ohm R."/>
            <person name="Pangilinan J."/>
            <person name="Park H.-J."/>
            <person name="Ramirez L."/>
            <person name="Alfaro M."/>
            <person name="Sun H."/>
            <person name="Tritt A."/>
            <person name="Yoshinaga Y."/>
            <person name="Zwiers L.-H."/>
            <person name="Turgeon B."/>
            <person name="Goodwin S."/>
            <person name="Spatafora J."/>
            <person name="Crous P."/>
            <person name="Grigoriev I."/>
        </authorList>
    </citation>
    <scope>NUCLEOTIDE SEQUENCE</scope>
    <source>
        <strain evidence="2">CBS 125425</strain>
    </source>
</reference>
<name>A0A9P4R6A8_9PLEO</name>
<evidence type="ECO:0000313" key="2">
    <source>
        <dbReference type="EMBL" id="KAF2737771.1"/>
    </source>
</evidence>
<dbReference type="PRINTS" id="PR00081">
    <property type="entry name" value="GDHRDH"/>
</dbReference>
<sequence>MATSIPGPYRTTKPHSEAIAEIRLQRWSAKNPPADPQVTFAGKTILVTGANTGLGYESALKYAQKGATKLVLGVRTIEKGNAARQSIMQQSSMQEKDIVILLVDLEEWDSVNRFTKNLEQEVGDGGLDIALLNAGLCNMSYVRASTGHEIAVQVNILSTTLMGIQILPLLRRTARNKGTPTHITITNSWAHTTVERGWWSGPILAALDNEDICFKDKGIDLRKHYCLVKLAGIAGMKRIAAAALDSNGRPEVIVNAVCPFFTKTDLARNATFAQKVAMSVMYYFVGRSAEEGGRALVGASALDPSSHGKFWLFDGLYP</sequence>
<dbReference type="InterPro" id="IPR002347">
    <property type="entry name" value="SDR_fam"/>
</dbReference>
<keyword evidence="3" id="KW-1185">Reference proteome</keyword>
<evidence type="ECO:0000256" key="1">
    <source>
        <dbReference type="ARBA" id="ARBA00023002"/>
    </source>
</evidence>
<dbReference type="Pfam" id="PF00106">
    <property type="entry name" value="adh_short"/>
    <property type="match status" value="1"/>
</dbReference>
<gene>
    <name evidence="2" type="ORF">EJ04DRAFT_509996</name>
</gene>
<comment type="caution">
    <text evidence="2">The sequence shown here is derived from an EMBL/GenBank/DDBJ whole genome shotgun (WGS) entry which is preliminary data.</text>
</comment>
<dbReference type="AlphaFoldDB" id="A0A9P4R6A8"/>
<organism evidence="2 3">
    <name type="scientific">Polyplosphaeria fusca</name>
    <dbReference type="NCBI Taxonomy" id="682080"/>
    <lineage>
        <taxon>Eukaryota</taxon>
        <taxon>Fungi</taxon>
        <taxon>Dikarya</taxon>
        <taxon>Ascomycota</taxon>
        <taxon>Pezizomycotina</taxon>
        <taxon>Dothideomycetes</taxon>
        <taxon>Pleosporomycetidae</taxon>
        <taxon>Pleosporales</taxon>
        <taxon>Tetraplosphaeriaceae</taxon>
        <taxon>Polyplosphaeria</taxon>
    </lineage>
</organism>
<evidence type="ECO:0000313" key="3">
    <source>
        <dbReference type="Proteomes" id="UP000799444"/>
    </source>
</evidence>
<dbReference type="Gene3D" id="3.40.50.720">
    <property type="entry name" value="NAD(P)-binding Rossmann-like Domain"/>
    <property type="match status" value="1"/>
</dbReference>
<proteinExistence type="predicted"/>
<protein>
    <submittedName>
        <fullName evidence="2">NAD(P)-binding protein</fullName>
    </submittedName>
</protein>
<accession>A0A9P4R6A8</accession>
<dbReference type="PANTHER" id="PTHR43157">
    <property type="entry name" value="PHOSPHATIDYLINOSITOL-GLYCAN BIOSYNTHESIS CLASS F PROTEIN-RELATED"/>
    <property type="match status" value="1"/>
</dbReference>